<keyword evidence="2" id="KW-1185">Reference proteome</keyword>
<comment type="caution">
    <text evidence="1">The sequence shown here is derived from an EMBL/GenBank/DDBJ whole genome shotgun (WGS) entry which is preliminary data.</text>
</comment>
<dbReference type="EMBL" id="JAGUCO010000001">
    <property type="protein sequence ID" value="MBS2097052.1"/>
    <property type="molecule type" value="Genomic_DNA"/>
</dbReference>
<gene>
    <name evidence="1" type="ORF">KEM10_02105</name>
</gene>
<name>A0ABS5JQG0_9BACT</name>
<dbReference type="Proteomes" id="UP000708576">
    <property type="component" value="Unassembled WGS sequence"/>
</dbReference>
<sequence>MKIRNEVLDKLVENGTKAWTDIELNISNKIKVLQKINNRLSYLAEPEEENKVKIEIIRQSCKKIRNQYPGYAQEVDHIINQFEHHLRFDNMAVLPFKQLDTLTYKIFIKQNLFAYTG</sequence>
<evidence type="ECO:0000313" key="1">
    <source>
        <dbReference type="EMBL" id="MBS2097052.1"/>
    </source>
</evidence>
<dbReference type="RefSeq" id="WP_212212845.1">
    <property type="nucleotide sequence ID" value="NZ_JAGUCO010000001.1"/>
</dbReference>
<reference evidence="1 2" key="1">
    <citation type="journal article" date="2015" name="Int. J. Syst. Evol. Microbiol.">
        <title>Carboxylicivirga linearis sp. nov., isolated from a sea cucumber culture pond.</title>
        <authorList>
            <person name="Wang F.Q."/>
            <person name="Zhou Y.X."/>
            <person name="Lin X.Z."/>
            <person name="Chen G.J."/>
            <person name="Du Z.J."/>
        </authorList>
    </citation>
    <scope>NUCLEOTIDE SEQUENCE [LARGE SCALE GENOMIC DNA]</scope>
    <source>
        <strain evidence="1 2">FB218</strain>
    </source>
</reference>
<organism evidence="1 2">
    <name type="scientific">Carboxylicivirga linearis</name>
    <dbReference type="NCBI Taxonomy" id="1628157"/>
    <lineage>
        <taxon>Bacteria</taxon>
        <taxon>Pseudomonadati</taxon>
        <taxon>Bacteroidota</taxon>
        <taxon>Bacteroidia</taxon>
        <taxon>Marinilabiliales</taxon>
        <taxon>Marinilabiliaceae</taxon>
        <taxon>Carboxylicivirga</taxon>
    </lineage>
</organism>
<proteinExistence type="predicted"/>
<protein>
    <submittedName>
        <fullName evidence="1">Uncharacterized protein</fullName>
    </submittedName>
</protein>
<accession>A0ABS5JQG0</accession>
<evidence type="ECO:0000313" key="2">
    <source>
        <dbReference type="Proteomes" id="UP000708576"/>
    </source>
</evidence>